<dbReference type="PANTHER" id="PTHR39535">
    <property type="entry name" value="SPORULATION-DELAYING PROTEIN SDPB"/>
    <property type="match status" value="1"/>
</dbReference>
<organism evidence="7 8">
    <name type="scientific">Deinococcus aquiradiocola</name>
    <dbReference type="NCBI Taxonomy" id="393059"/>
    <lineage>
        <taxon>Bacteria</taxon>
        <taxon>Thermotogati</taxon>
        <taxon>Deinococcota</taxon>
        <taxon>Deinococci</taxon>
        <taxon>Deinococcales</taxon>
        <taxon>Deinococcaceae</taxon>
        <taxon>Deinococcus</taxon>
    </lineage>
</organism>
<reference evidence="7" key="1">
    <citation type="journal article" date="2014" name="Int. J. Syst. Evol. Microbiol.">
        <title>Complete genome sequence of Corynebacterium casei LMG S-19264T (=DSM 44701T), isolated from a smear-ripened cheese.</title>
        <authorList>
            <consortium name="US DOE Joint Genome Institute (JGI-PGF)"/>
            <person name="Walter F."/>
            <person name="Albersmeier A."/>
            <person name="Kalinowski J."/>
            <person name="Ruckert C."/>
        </authorList>
    </citation>
    <scope>NUCLEOTIDE SEQUENCE</scope>
    <source>
        <strain evidence="7">JCM 14371</strain>
    </source>
</reference>
<dbReference type="Proteomes" id="UP000635726">
    <property type="component" value="Unassembled WGS sequence"/>
</dbReference>
<dbReference type="RefSeq" id="WP_188961262.1">
    <property type="nucleotide sequence ID" value="NZ_BMOE01000002.1"/>
</dbReference>
<dbReference type="InterPro" id="IPR011020">
    <property type="entry name" value="HTTM-like"/>
</dbReference>
<dbReference type="AlphaFoldDB" id="A0A917PAA0"/>
<dbReference type="Pfam" id="PF05090">
    <property type="entry name" value="HTTM"/>
    <property type="match status" value="1"/>
</dbReference>
<dbReference type="EMBL" id="BMOE01000002">
    <property type="protein sequence ID" value="GGJ68468.1"/>
    <property type="molecule type" value="Genomic_DNA"/>
</dbReference>
<keyword evidence="2 5" id="KW-0812">Transmembrane</keyword>
<evidence type="ECO:0000313" key="8">
    <source>
        <dbReference type="Proteomes" id="UP000635726"/>
    </source>
</evidence>
<feature type="transmembrane region" description="Helical" evidence="5">
    <location>
        <begin position="92"/>
        <end position="109"/>
    </location>
</feature>
<protein>
    <recommendedName>
        <fullName evidence="6">HTTM-like domain-containing protein</fullName>
    </recommendedName>
</protein>
<feature type="transmembrane region" description="Helical" evidence="5">
    <location>
        <begin position="29"/>
        <end position="48"/>
    </location>
</feature>
<feature type="domain" description="HTTM-like" evidence="6">
    <location>
        <begin position="24"/>
        <end position="300"/>
    </location>
</feature>
<evidence type="ECO:0000313" key="7">
    <source>
        <dbReference type="EMBL" id="GGJ68468.1"/>
    </source>
</evidence>
<feature type="transmembrane region" description="Helical" evidence="5">
    <location>
        <begin position="179"/>
        <end position="199"/>
    </location>
</feature>
<comment type="subcellular location">
    <subcellularLocation>
        <location evidence="1">Endomembrane system</location>
        <topology evidence="1">Multi-pass membrane protein</topology>
    </subcellularLocation>
</comment>
<dbReference type="InterPro" id="IPR052964">
    <property type="entry name" value="Sporulation_signal_mat"/>
</dbReference>
<dbReference type="SMART" id="SM00752">
    <property type="entry name" value="HTTM"/>
    <property type="match status" value="1"/>
</dbReference>
<accession>A0A917PAA0</accession>
<sequence>MNGADGMASTGPRRALHAAQAALSVPHRLYGVALLRVGLSAVVLAIYVMHFAQRAFLWGSDGAYPTSLFLSVLRAQRSFSLYAFSDAPTYQLLVYVAGMLVSFLLMVGWKSRLNAVLFYVFTWSLYARNPLLLDGGDNLLYILAFFLMFTRCGEYLSIDRLLHADRPARDRPFLSLIHNYALAAMIVQLCLLYFTSAFYKMQGHMWQNGTALYYVLNVNEFNLTALGHYLSSNAYLIAFLTYSAMLFQAAYPFLIWHPRIKWLVVAGAVAFHLGIAYCMGLAWFSLVLITAEFLILSDREYLAFRRWVTSLRRPALGLPGADVQEQACD</sequence>
<evidence type="ECO:0000256" key="2">
    <source>
        <dbReference type="ARBA" id="ARBA00022692"/>
    </source>
</evidence>
<name>A0A917PAA0_9DEIO</name>
<evidence type="ECO:0000256" key="3">
    <source>
        <dbReference type="ARBA" id="ARBA00022989"/>
    </source>
</evidence>
<keyword evidence="8" id="KW-1185">Reference proteome</keyword>
<proteinExistence type="predicted"/>
<keyword evidence="4 5" id="KW-0472">Membrane</keyword>
<feature type="transmembrane region" description="Helical" evidence="5">
    <location>
        <begin position="237"/>
        <end position="256"/>
    </location>
</feature>
<dbReference type="InterPro" id="IPR053934">
    <property type="entry name" value="HTTM_dom"/>
</dbReference>
<keyword evidence="3 5" id="KW-1133">Transmembrane helix</keyword>
<evidence type="ECO:0000256" key="1">
    <source>
        <dbReference type="ARBA" id="ARBA00004127"/>
    </source>
</evidence>
<dbReference type="PANTHER" id="PTHR39535:SF2">
    <property type="entry name" value="HTTM DOMAIN-CONTAINING PROTEIN"/>
    <property type="match status" value="1"/>
</dbReference>
<evidence type="ECO:0000256" key="4">
    <source>
        <dbReference type="ARBA" id="ARBA00023136"/>
    </source>
</evidence>
<feature type="transmembrane region" description="Helical" evidence="5">
    <location>
        <begin position="262"/>
        <end position="295"/>
    </location>
</feature>
<evidence type="ECO:0000256" key="5">
    <source>
        <dbReference type="SAM" id="Phobius"/>
    </source>
</evidence>
<comment type="caution">
    <text evidence="7">The sequence shown here is derived from an EMBL/GenBank/DDBJ whole genome shotgun (WGS) entry which is preliminary data.</text>
</comment>
<evidence type="ECO:0000259" key="6">
    <source>
        <dbReference type="SMART" id="SM00752"/>
    </source>
</evidence>
<dbReference type="GO" id="GO:0012505">
    <property type="term" value="C:endomembrane system"/>
    <property type="evidence" value="ECO:0007669"/>
    <property type="project" value="UniProtKB-SubCell"/>
</dbReference>
<reference evidence="7" key="2">
    <citation type="submission" date="2020-09" db="EMBL/GenBank/DDBJ databases">
        <authorList>
            <person name="Sun Q."/>
            <person name="Ohkuma M."/>
        </authorList>
    </citation>
    <scope>NUCLEOTIDE SEQUENCE</scope>
    <source>
        <strain evidence="7">JCM 14371</strain>
    </source>
</reference>
<gene>
    <name evidence="7" type="ORF">GCM10008939_11130</name>
</gene>